<evidence type="ECO:0000256" key="2">
    <source>
        <dbReference type="ARBA" id="ARBA00022833"/>
    </source>
</evidence>
<evidence type="ECO:0000256" key="1">
    <source>
        <dbReference type="ARBA" id="ARBA00022723"/>
    </source>
</evidence>
<keyword evidence="1" id="KW-0479">Metal-binding</keyword>
<dbReference type="Pfam" id="PF00107">
    <property type="entry name" value="ADH_zinc_N"/>
    <property type="match status" value="1"/>
</dbReference>
<dbReference type="SMART" id="SM00829">
    <property type="entry name" value="PKS_ER"/>
    <property type="match status" value="1"/>
</dbReference>
<accession>A0AAV2W1P3</accession>
<dbReference type="AlphaFoldDB" id="A0AAV2W1P3"/>
<protein>
    <submittedName>
        <fullName evidence="5">Oxidoreductase, Zn-dependent and NAD(P)-binding</fullName>
    </submittedName>
</protein>
<evidence type="ECO:0000313" key="6">
    <source>
        <dbReference type="Proteomes" id="UP000018211"/>
    </source>
</evidence>
<dbReference type="InterPro" id="IPR011032">
    <property type="entry name" value="GroES-like_sf"/>
</dbReference>
<feature type="domain" description="Enoyl reductase (ER)" evidence="4">
    <location>
        <begin position="12"/>
        <end position="347"/>
    </location>
</feature>
<dbReference type="SUPFAM" id="SSF51735">
    <property type="entry name" value="NAD(P)-binding Rossmann-fold domains"/>
    <property type="match status" value="1"/>
</dbReference>
<dbReference type="CDD" id="cd08239">
    <property type="entry name" value="THR_DH_like"/>
    <property type="match status" value="1"/>
</dbReference>
<gene>
    <name evidence="5" type="primary">yphC</name>
    <name evidence="5" type="ORF">VIBNISOn1_p0184</name>
</gene>
<dbReference type="Gene3D" id="3.90.180.10">
    <property type="entry name" value="Medium-chain alcohol dehydrogenases, catalytic domain"/>
    <property type="match status" value="1"/>
</dbReference>
<dbReference type="Pfam" id="PF08240">
    <property type="entry name" value="ADH_N"/>
    <property type="match status" value="1"/>
</dbReference>
<evidence type="ECO:0000256" key="3">
    <source>
        <dbReference type="ARBA" id="ARBA00023002"/>
    </source>
</evidence>
<dbReference type="InterPro" id="IPR050129">
    <property type="entry name" value="Zn_alcohol_dh"/>
</dbReference>
<dbReference type="PANTHER" id="PTHR43401:SF2">
    <property type="entry name" value="L-THREONINE 3-DEHYDROGENASE"/>
    <property type="match status" value="1"/>
</dbReference>
<proteinExistence type="predicted"/>
<dbReference type="Gene3D" id="3.40.50.720">
    <property type="entry name" value="NAD(P)-binding Rossmann-like Domain"/>
    <property type="match status" value="1"/>
</dbReference>
<dbReference type="InterPro" id="IPR036291">
    <property type="entry name" value="NAD(P)-bd_dom_sf"/>
</dbReference>
<evidence type="ECO:0000259" key="4">
    <source>
        <dbReference type="SMART" id="SM00829"/>
    </source>
</evidence>
<dbReference type="EMBL" id="CAOF01000200">
    <property type="protein sequence ID" value="CCO50347.1"/>
    <property type="molecule type" value="Genomic_DNA"/>
</dbReference>
<evidence type="ECO:0000313" key="5">
    <source>
        <dbReference type="EMBL" id="CCO50347.1"/>
    </source>
</evidence>
<dbReference type="SUPFAM" id="SSF50129">
    <property type="entry name" value="GroES-like"/>
    <property type="match status" value="1"/>
</dbReference>
<keyword evidence="3" id="KW-0560">Oxidoreductase</keyword>
<dbReference type="InterPro" id="IPR013149">
    <property type="entry name" value="ADH-like_C"/>
</dbReference>
<reference evidence="5 6" key="1">
    <citation type="journal article" date="2013" name="ISME J.">
        <title>Comparative genomics of pathogenic lineages of Vibrio nigripulchritudo identifies virulence-associated traits.</title>
        <authorList>
            <person name="Goudenege D."/>
            <person name="Labreuche Y."/>
            <person name="Krin E."/>
            <person name="Ansquer D."/>
            <person name="Mangenot S."/>
            <person name="Calteau A."/>
            <person name="Medigue C."/>
            <person name="Mazel D."/>
            <person name="Polz M.F."/>
            <person name="Le Roux F."/>
        </authorList>
    </citation>
    <scope>NUCLEOTIDE SEQUENCE [LARGE SCALE GENOMIC DNA]</scope>
    <source>
        <strain evidence="5 6">SOn1</strain>
    </source>
</reference>
<comment type="caution">
    <text evidence="5">The sequence shown here is derived from an EMBL/GenBank/DDBJ whole genome shotgun (WGS) entry which is preliminary data.</text>
</comment>
<dbReference type="InterPro" id="IPR013154">
    <property type="entry name" value="ADH-like_N"/>
</dbReference>
<name>A0AAV2W1P3_9VIBR</name>
<dbReference type="GO" id="GO:0046872">
    <property type="term" value="F:metal ion binding"/>
    <property type="evidence" value="ECO:0007669"/>
    <property type="project" value="UniProtKB-KW"/>
</dbReference>
<dbReference type="RefSeq" id="WP_022614216.1">
    <property type="nucleotide sequence ID" value="NZ_LK391966.1"/>
</dbReference>
<keyword evidence="2" id="KW-0862">Zinc</keyword>
<dbReference type="GO" id="GO:0016491">
    <property type="term" value="F:oxidoreductase activity"/>
    <property type="evidence" value="ECO:0007669"/>
    <property type="project" value="UniProtKB-KW"/>
</dbReference>
<dbReference type="InterPro" id="IPR020843">
    <property type="entry name" value="ER"/>
</dbReference>
<organism evidence="5 6">
    <name type="scientific">Vibrio nigripulchritudo SOn1</name>
    <dbReference type="NCBI Taxonomy" id="1238450"/>
    <lineage>
        <taxon>Bacteria</taxon>
        <taxon>Pseudomonadati</taxon>
        <taxon>Pseudomonadota</taxon>
        <taxon>Gammaproteobacteria</taxon>
        <taxon>Vibrionales</taxon>
        <taxon>Vibrionaceae</taxon>
        <taxon>Vibrio</taxon>
    </lineage>
</organism>
<dbReference type="PANTHER" id="PTHR43401">
    <property type="entry name" value="L-THREONINE 3-DEHYDROGENASE"/>
    <property type="match status" value="1"/>
</dbReference>
<dbReference type="Proteomes" id="UP000018211">
    <property type="component" value="Unassembled WGS sequence"/>
</dbReference>
<sequence length="354" mass="37926">MAKTMLGAFLPGNSTVEMREIAIPEPGIGQVLLKIKASGICGSDIHYIYHEHKGDKAKGTAYLDVVAGHEPCGQVVSTGPGTQWFKEGDRVIVYHISGCGFCRNCRKGFQISCLSDQRQAYGWQRNGGHAEYLLADEKDLIALPDKLSYADGSFVSCGVGTAYEGVLRADICGSDTVLIVGLGPVGLAAAMLARGKGARMVIGVDVQAARRKESTRLGLVDCVLDGGEETLAHIRELTNGGATRSLDCSGHHAGRLLALQGAAEWGRTVYLGETGHVQFQVSDDLMHKQRTLIGSWVTSLANMEQCCDDLVAWGQHPDKIVTNYFALEDTPKAYELMASGKSGKVIVEPDGSQQ</sequence>